<keyword evidence="2" id="KW-0472">Membrane</keyword>
<dbReference type="SUPFAM" id="SSF49854">
    <property type="entry name" value="Spermadhesin, CUB domain"/>
    <property type="match status" value="1"/>
</dbReference>
<feature type="region of interest" description="Disordered" evidence="1">
    <location>
        <begin position="268"/>
        <end position="289"/>
    </location>
</feature>
<dbReference type="OrthoDB" id="47276at2759"/>
<evidence type="ECO:0000256" key="1">
    <source>
        <dbReference type="SAM" id="MobiDB-lite"/>
    </source>
</evidence>
<evidence type="ECO:0000313" key="4">
    <source>
        <dbReference type="EMBL" id="CAB3378336.1"/>
    </source>
</evidence>
<dbReference type="InterPro" id="IPR035914">
    <property type="entry name" value="Sperma_CUB_dom_sf"/>
</dbReference>
<sequence length="321" mass="35438">MRFSCLLLFAAIGSANAIIKYTLKNEKICDSRGKKPVIKLENKEKSALRLTDGSLFVENDLSDFRCTFDIRPPSRDNVSIAIQTLSLRRDPDTNLCIDYVQFKNLRTMKPTLSPKYCGDLSAFRVATKSDSPFQSYKGDVTVDIHVAGSAPNFGKELKIDIVFTVSKECFRKAEHYSRCGSTSTCIWDGLFSDGMINCPFDGCLDENTCWNSEKAGSVGADNNMYPETNPPFSIAISIFVYTVILFLVFAIGATIVCAIRDGMQQRSTEVPTAPPLEATACPSEDAEEGPPPYYSLFPELFEPAPCIPEATPLVHGTRENV</sequence>
<feature type="signal peptide" evidence="3">
    <location>
        <begin position="1"/>
        <end position="17"/>
    </location>
</feature>
<organism evidence="4 5">
    <name type="scientific">Cloeon dipterum</name>
    <dbReference type="NCBI Taxonomy" id="197152"/>
    <lineage>
        <taxon>Eukaryota</taxon>
        <taxon>Metazoa</taxon>
        <taxon>Ecdysozoa</taxon>
        <taxon>Arthropoda</taxon>
        <taxon>Hexapoda</taxon>
        <taxon>Insecta</taxon>
        <taxon>Pterygota</taxon>
        <taxon>Palaeoptera</taxon>
        <taxon>Ephemeroptera</taxon>
        <taxon>Pisciforma</taxon>
        <taxon>Baetidae</taxon>
        <taxon>Cloeon</taxon>
    </lineage>
</organism>
<feature type="chain" id="PRO_5035780127" description="CUB domain-containing protein" evidence="3">
    <location>
        <begin position="18"/>
        <end position="321"/>
    </location>
</feature>
<keyword evidence="3" id="KW-0732">Signal</keyword>
<accession>A0A8S1DDV2</accession>
<protein>
    <recommendedName>
        <fullName evidence="6">CUB domain-containing protein</fullName>
    </recommendedName>
</protein>
<proteinExistence type="predicted"/>
<dbReference type="AlphaFoldDB" id="A0A8S1DDV2"/>
<comment type="caution">
    <text evidence="4">The sequence shown here is derived from an EMBL/GenBank/DDBJ whole genome shotgun (WGS) entry which is preliminary data.</text>
</comment>
<keyword evidence="2" id="KW-0812">Transmembrane</keyword>
<keyword evidence="5" id="KW-1185">Reference proteome</keyword>
<evidence type="ECO:0000256" key="3">
    <source>
        <dbReference type="SAM" id="SignalP"/>
    </source>
</evidence>
<keyword evidence="2" id="KW-1133">Transmembrane helix</keyword>
<reference evidence="4 5" key="1">
    <citation type="submission" date="2020-04" db="EMBL/GenBank/DDBJ databases">
        <authorList>
            <person name="Alioto T."/>
            <person name="Alioto T."/>
            <person name="Gomez Garrido J."/>
        </authorList>
    </citation>
    <scope>NUCLEOTIDE SEQUENCE [LARGE SCALE GENOMIC DNA]</scope>
</reference>
<feature type="transmembrane region" description="Helical" evidence="2">
    <location>
        <begin position="232"/>
        <end position="259"/>
    </location>
</feature>
<name>A0A8S1DDV2_9INSE</name>
<evidence type="ECO:0000313" key="5">
    <source>
        <dbReference type="Proteomes" id="UP000494165"/>
    </source>
</evidence>
<evidence type="ECO:0008006" key="6">
    <source>
        <dbReference type="Google" id="ProtNLM"/>
    </source>
</evidence>
<dbReference type="Proteomes" id="UP000494165">
    <property type="component" value="Unassembled WGS sequence"/>
</dbReference>
<gene>
    <name evidence="4" type="ORF">CLODIP_2_CD03426</name>
</gene>
<evidence type="ECO:0000256" key="2">
    <source>
        <dbReference type="SAM" id="Phobius"/>
    </source>
</evidence>
<dbReference type="EMBL" id="CADEPI010000162">
    <property type="protein sequence ID" value="CAB3378336.1"/>
    <property type="molecule type" value="Genomic_DNA"/>
</dbReference>